<dbReference type="OrthoDB" id="342264at2759"/>
<feature type="compositionally biased region" description="Basic residues" evidence="1">
    <location>
        <begin position="182"/>
        <end position="191"/>
    </location>
</feature>
<evidence type="ECO:0000313" key="3">
    <source>
        <dbReference type="Proteomes" id="UP000714618"/>
    </source>
</evidence>
<evidence type="ECO:0000313" key="2">
    <source>
        <dbReference type="EMBL" id="CAD0088835.1"/>
    </source>
</evidence>
<feature type="compositionally biased region" description="Basic and acidic residues" evidence="1">
    <location>
        <begin position="167"/>
        <end position="181"/>
    </location>
</feature>
<evidence type="ECO:0008006" key="4">
    <source>
        <dbReference type="Google" id="ProtNLM"/>
    </source>
</evidence>
<reference evidence="2" key="1">
    <citation type="submission" date="2020-06" db="EMBL/GenBank/DDBJ databases">
        <authorList>
            <person name="Onetto C."/>
        </authorList>
    </citation>
    <scope>NUCLEOTIDE SEQUENCE</scope>
</reference>
<protein>
    <recommendedName>
        <fullName evidence="4">BRCT domain-containing protein</fullName>
    </recommendedName>
</protein>
<gene>
    <name evidence="2" type="ORF">AWRI4233_LOCUS1935</name>
</gene>
<dbReference type="Proteomes" id="UP000714618">
    <property type="component" value="Unassembled WGS sequence"/>
</dbReference>
<proteinExistence type="predicted"/>
<dbReference type="AlphaFoldDB" id="A0A9N8JII2"/>
<dbReference type="Gene3D" id="3.40.50.10190">
    <property type="entry name" value="BRCT domain"/>
    <property type="match status" value="1"/>
</dbReference>
<name>A0A9N8JII2_9PEZI</name>
<dbReference type="SUPFAM" id="SSF52113">
    <property type="entry name" value="BRCT domain"/>
    <property type="match status" value="1"/>
</dbReference>
<sequence>MTEDIKSANFLCVGPGQLLKTPKLLHSLTSGKTIVTDVWVSQSVASEFLLDTIEFLPEELKATKHLDRTNIFTDQVIYVTAAQRQAYQKGWDDVVAIIKQAGGTNPLTGPLSKLDTSSITLYLGADKDDDVAAKLQEQGETVYKKDILGASIVQGELVLDESLELPPVEKESKATKAEPKSVKKGGRKKKT</sequence>
<comment type="caution">
    <text evidence="2">The sequence shown here is derived from an EMBL/GenBank/DDBJ whole genome shotgun (WGS) entry which is preliminary data.</text>
</comment>
<accession>A0A9N8JII2</accession>
<dbReference type="EMBL" id="CAIJEO010000003">
    <property type="protein sequence ID" value="CAD0088835.1"/>
    <property type="molecule type" value="Genomic_DNA"/>
</dbReference>
<organism evidence="2 3">
    <name type="scientific">Aureobasidium mustum</name>
    <dbReference type="NCBI Taxonomy" id="2773714"/>
    <lineage>
        <taxon>Eukaryota</taxon>
        <taxon>Fungi</taxon>
        <taxon>Dikarya</taxon>
        <taxon>Ascomycota</taxon>
        <taxon>Pezizomycotina</taxon>
        <taxon>Dothideomycetes</taxon>
        <taxon>Dothideomycetidae</taxon>
        <taxon>Dothideales</taxon>
        <taxon>Saccotheciaceae</taxon>
        <taxon>Aureobasidium</taxon>
    </lineage>
</organism>
<evidence type="ECO:0000256" key="1">
    <source>
        <dbReference type="SAM" id="MobiDB-lite"/>
    </source>
</evidence>
<dbReference type="InterPro" id="IPR036420">
    <property type="entry name" value="BRCT_dom_sf"/>
</dbReference>
<feature type="region of interest" description="Disordered" evidence="1">
    <location>
        <begin position="164"/>
        <end position="191"/>
    </location>
</feature>
<keyword evidence="3" id="KW-1185">Reference proteome</keyword>